<dbReference type="InterPro" id="IPR036837">
    <property type="entry name" value="Cation_efflux_CTD_sf"/>
</dbReference>
<evidence type="ECO:0000259" key="8">
    <source>
        <dbReference type="Pfam" id="PF16916"/>
    </source>
</evidence>
<dbReference type="SUPFAM" id="SSF161111">
    <property type="entry name" value="Cation efflux protein transmembrane domain-like"/>
    <property type="match status" value="1"/>
</dbReference>
<evidence type="ECO:0000256" key="1">
    <source>
        <dbReference type="ARBA" id="ARBA00004141"/>
    </source>
</evidence>
<dbReference type="InterPro" id="IPR036105">
    <property type="entry name" value="DiNase_FeMo-co_biosyn_sf"/>
</dbReference>
<evidence type="ECO:0000256" key="6">
    <source>
        <dbReference type="SAM" id="Phobius"/>
    </source>
</evidence>
<dbReference type="NCBIfam" id="TIGR01297">
    <property type="entry name" value="CDF"/>
    <property type="match status" value="1"/>
</dbReference>
<name>A0A1W1BAL1_9ZZZZ</name>
<keyword evidence="5 6" id="KW-0472">Membrane</keyword>
<dbReference type="Gene3D" id="1.20.1510.10">
    <property type="entry name" value="Cation efflux protein transmembrane domain"/>
    <property type="match status" value="1"/>
</dbReference>
<feature type="transmembrane region" description="Helical" evidence="6">
    <location>
        <begin position="114"/>
        <end position="134"/>
    </location>
</feature>
<evidence type="ECO:0000256" key="3">
    <source>
        <dbReference type="ARBA" id="ARBA00022692"/>
    </source>
</evidence>
<feature type="transmembrane region" description="Helical" evidence="6">
    <location>
        <begin position="46"/>
        <end position="67"/>
    </location>
</feature>
<evidence type="ECO:0000259" key="7">
    <source>
        <dbReference type="Pfam" id="PF01545"/>
    </source>
</evidence>
<comment type="subcellular location">
    <subcellularLocation>
        <location evidence="1">Membrane</location>
        <topology evidence="1">Multi-pass membrane protein</topology>
    </subcellularLocation>
</comment>
<accession>A0A1W1BAL1</accession>
<reference evidence="9" key="1">
    <citation type="submission" date="2016-10" db="EMBL/GenBank/DDBJ databases">
        <authorList>
            <person name="de Groot N.N."/>
        </authorList>
    </citation>
    <scope>NUCLEOTIDE SEQUENCE</scope>
</reference>
<dbReference type="InterPro" id="IPR058533">
    <property type="entry name" value="Cation_efflux_TM"/>
</dbReference>
<dbReference type="GO" id="GO:0016020">
    <property type="term" value="C:membrane"/>
    <property type="evidence" value="ECO:0007669"/>
    <property type="project" value="UniProtKB-SubCell"/>
</dbReference>
<dbReference type="InterPro" id="IPR027469">
    <property type="entry name" value="Cation_efflux_TMD_sf"/>
</dbReference>
<evidence type="ECO:0000256" key="5">
    <source>
        <dbReference type="ARBA" id="ARBA00023136"/>
    </source>
</evidence>
<dbReference type="Gene3D" id="3.30.70.1350">
    <property type="entry name" value="Cation efflux protein, cytoplasmic domain"/>
    <property type="match status" value="1"/>
</dbReference>
<dbReference type="SUPFAM" id="SSF160240">
    <property type="entry name" value="Cation efflux protein cytoplasmic domain-like"/>
    <property type="match status" value="1"/>
</dbReference>
<keyword evidence="4 6" id="KW-1133">Transmembrane helix</keyword>
<dbReference type="Pfam" id="PF01545">
    <property type="entry name" value="Cation_efflux"/>
    <property type="match status" value="1"/>
</dbReference>
<evidence type="ECO:0000256" key="2">
    <source>
        <dbReference type="ARBA" id="ARBA00022448"/>
    </source>
</evidence>
<proteinExistence type="predicted"/>
<sequence length="388" mass="43656">MINYIRKTDEKQRWLFFSTLLNAVLAASKLAWGWMMGSTLVVADGIHSISDVFGALLIFLALFFAAHKSKRFPYGLHKLEDMAAVVGGLGILYAGYEIIHSVFFETGMKTPDDIWSTIGFIFAIVLIQYIFYFYELRASKRLKSPGVQADAINWLGDIGAGMIVIIGLIAHHYKVPYAQEVSVIIIVAMILKGAFDVLKEGTLSLLDAADIEMNDAIEKIVMSEPDITDIKRLNVRKSGSVYFADIELRVAELNAVKAHKSIDKVVDKLHKNIDAIEAVTIHYEPEHPAYETVVRLLQEDKQTLSQNFGRSVWLEVTHFTQDKEQISQEYIKNPALEAEHGKAFRLVAFLLSLHTDKVILGSVDMDENIVTLFDALSIEIIHQNKEKQ</sequence>
<dbReference type="Pfam" id="PF16916">
    <property type="entry name" value="ZT_dimer"/>
    <property type="match status" value="1"/>
</dbReference>
<dbReference type="AlphaFoldDB" id="A0A1W1BAL1"/>
<dbReference type="InterPro" id="IPR002524">
    <property type="entry name" value="Cation_efflux"/>
</dbReference>
<feature type="transmembrane region" description="Helical" evidence="6">
    <location>
        <begin position="14"/>
        <end position="34"/>
    </location>
</feature>
<keyword evidence="2" id="KW-0813">Transport</keyword>
<gene>
    <name evidence="9" type="ORF">MNB_SM-7-1112</name>
</gene>
<dbReference type="Gene3D" id="3.30.420.130">
    <property type="entry name" value="Dinitrogenase iron-molybdenum cofactor biosynthesis domain"/>
    <property type="match status" value="1"/>
</dbReference>
<dbReference type="InterPro" id="IPR027470">
    <property type="entry name" value="Cation_efflux_CTD"/>
</dbReference>
<organism evidence="9">
    <name type="scientific">hydrothermal vent metagenome</name>
    <dbReference type="NCBI Taxonomy" id="652676"/>
    <lineage>
        <taxon>unclassified sequences</taxon>
        <taxon>metagenomes</taxon>
        <taxon>ecological metagenomes</taxon>
    </lineage>
</organism>
<protein>
    <submittedName>
        <fullName evidence="9">Cobalt-zinc-cadmium resistance protein</fullName>
    </submittedName>
</protein>
<evidence type="ECO:0000313" key="9">
    <source>
        <dbReference type="EMBL" id="SFV50523.1"/>
    </source>
</evidence>
<feature type="transmembrane region" description="Helical" evidence="6">
    <location>
        <begin position="154"/>
        <end position="171"/>
    </location>
</feature>
<dbReference type="InterPro" id="IPR050291">
    <property type="entry name" value="CDF_Transporter"/>
</dbReference>
<feature type="domain" description="Cation efflux protein transmembrane" evidence="7">
    <location>
        <begin position="15"/>
        <end position="206"/>
    </location>
</feature>
<feature type="domain" description="Cation efflux protein cytoplasmic" evidence="8">
    <location>
        <begin position="213"/>
        <end position="286"/>
    </location>
</feature>
<dbReference type="GO" id="GO:0008324">
    <property type="term" value="F:monoatomic cation transmembrane transporter activity"/>
    <property type="evidence" value="ECO:0007669"/>
    <property type="project" value="InterPro"/>
</dbReference>
<feature type="transmembrane region" description="Helical" evidence="6">
    <location>
        <begin position="79"/>
        <end position="99"/>
    </location>
</feature>
<keyword evidence="3 6" id="KW-0812">Transmembrane</keyword>
<dbReference type="EMBL" id="FPHB01000011">
    <property type="protein sequence ID" value="SFV50523.1"/>
    <property type="molecule type" value="Genomic_DNA"/>
</dbReference>
<dbReference type="PANTHER" id="PTHR43840">
    <property type="entry name" value="MITOCHONDRIAL METAL TRANSPORTER 1-RELATED"/>
    <property type="match status" value="1"/>
</dbReference>
<evidence type="ECO:0000256" key="4">
    <source>
        <dbReference type="ARBA" id="ARBA00022989"/>
    </source>
</evidence>
<dbReference type="PANTHER" id="PTHR43840:SF15">
    <property type="entry name" value="MITOCHONDRIAL METAL TRANSPORTER 1-RELATED"/>
    <property type="match status" value="1"/>
</dbReference>